<dbReference type="KEGG" id="asau:88172894"/>
<evidence type="ECO:0000256" key="3">
    <source>
        <dbReference type="ARBA" id="ARBA00010551"/>
    </source>
</evidence>
<dbReference type="GO" id="GO:0004729">
    <property type="term" value="F:oxygen-dependent protoporphyrinogen oxidase activity"/>
    <property type="evidence" value="ECO:0007669"/>
    <property type="project" value="UniProtKB-UniRule"/>
</dbReference>
<dbReference type="GO" id="GO:0005743">
    <property type="term" value="C:mitochondrial inner membrane"/>
    <property type="evidence" value="ECO:0007669"/>
    <property type="project" value="UniProtKB-SubCell"/>
</dbReference>
<evidence type="ECO:0000313" key="14">
    <source>
        <dbReference type="Proteomes" id="UP001338582"/>
    </source>
</evidence>
<dbReference type="NCBIfam" id="TIGR00562">
    <property type="entry name" value="proto_IX_ox"/>
    <property type="match status" value="1"/>
</dbReference>
<keyword evidence="8 11" id="KW-0350">Heme biosynthesis</keyword>
<evidence type="ECO:0000256" key="4">
    <source>
        <dbReference type="ARBA" id="ARBA00012867"/>
    </source>
</evidence>
<dbReference type="PANTHER" id="PTHR42923:SF3">
    <property type="entry name" value="PROTOPORPHYRINOGEN OXIDASE"/>
    <property type="match status" value="1"/>
</dbReference>
<dbReference type="SUPFAM" id="SSF51905">
    <property type="entry name" value="FAD/NAD(P)-binding domain"/>
    <property type="match status" value="1"/>
</dbReference>
<dbReference type="Proteomes" id="UP001338582">
    <property type="component" value="Chromosome 2"/>
</dbReference>
<comment type="pathway">
    <text evidence="2 11">Porphyrin-containing compound metabolism; protoporphyrin-IX biosynthesis; protoporphyrin-IX from protoporphyrinogen-IX: step 1/1.</text>
</comment>
<dbReference type="InterPro" id="IPR050464">
    <property type="entry name" value="Zeta_carotene_desat/Oxidored"/>
</dbReference>
<evidence type="ECO:0000256" key="9">
    <source>
        <dbReference type="ARBA" id="ARBA00023244"/>
    </source>
</evidence>
<sequence length="531" mass="58476">MSLVPKNGKVAVVGAGISGLCYSYFLRKLRPDVHVLIFESALEPGGWIKTLQLQDKQDVVRLEKGPRTLRGVSDGTLLIVDIMRQLQLEKEVEVMKASSNANRKWLLDGSNKLVQVPNSIPLFLKFLASDVTDGAVTGTITEPFRKPSKEGGDESIESFILRRFGSPQMANNIISAIMHGIYSGDVAKLSVNTTLPALAELEKTHGLVVKAGLSKMFGKKVPKVLNPVLREYEEWVSPGANLEQMSADLKKFPILRLRSGLQTFPKALAEYLSHDTGVTLHFNTKVTAVDLKNCALDHTGDGSRAQFDHIRFNAGFKTLQSITNVADETAMKGFQDVEYSTIFLANIYTKLKKLIPKELEGFGFLVPKKNKNPEGLLGVIYDSCTETDGQNFFDESSKPAESYTKLTLMMGGHFYNERGIPSTSGSLRAAKSVLENILGFDTSKFNIILRDEANTEDKTISLNDDDLLISYNLHRDCIPLYNVGFSENVSSVVNWVGMESHGKVTLGGPNMGKLGIPDCVVNEFEAAFRAK</sequence>
<evidence type="ECO:0000259" key="12">
    <source>
        <dbReference type="Pfam" id="PF01593"/>
    </source>
</evidence>
<dbReference type="RefSeq" id="XP_062876934.1">
    <property type="nucleotide sequence ID" value="XM_063020864.1"/>
</dbReference>
<dbReference type="GeneID" id="88172894"/>
<dbReference type="GO" id="GO:0006782">
    <property type="term" value="P:protoporphyrinogen IX biosynthetic process"/>
    <property type="evidence" value="ECO:0007669"/>
    <property type="project" value="UniProtKB-UniRule"/>
</dbReference>
<protein>
    <recommendedName>
        <fullName evidence="4 11">Protoporphyrinogen oxidase</fullName>
        <ecNumber evidence="4 11">1.3.3.4</ecNumber>
    </recommendedName>
</protein>
<keyword evidence="7 11" id="KW-0560">Oxidoreductase</keyword>
<name>A0AAX4H7I4_9ASCO</name>
<comment type="subcellular location">
    <subcellularLocation>
        <location evidence="11">Mitochondrion inner membrane</location>
    </subcellularLocation>
</comment>
<dbReference type="InterPro" id="IPR036188">
    <property type="entry name" value="FAD/NAD-bd_sf"/>
</dbReference>
<dbReference type="PANTHER" id="PTHR42923">
    <property type="entry name" value="PROTOPORPHYRINOGEN OXIDASE"/>
    <property type="match status" value="1"/>
</dbReference>
<evidence type="ECO:0000256" key="10">
    <source>
        <dbReference type="ARBA" id="ARBA00047554"/>
    </source>
</evidence>
<dbReference type="AlphaFoldDB" id="A0AAX4H7I4"/>
<dbReference type="Gene3D" id="3.50.50.60">
    <property type="entry name" value="FAD/NAD(P)-binding domain"/>
    <property type="match status" value="1"/>
</dbReference>
<accession>A0AAX4H7I4</accession>
<evidence type="ECO:0000256" key="2">
    <source>
        <dbReference type="ARBA" id="ARBA00005073"/>
    </source>
</evidence>
<comment type="function">
    <text evidence="1 11">Catalyzes the 6-electron oxidation of protoporphyrinogen-IX to form protoporphyrin-IX.</text>
</comment>
<comment type="catalytic activity">
    <reaction evidence="10 11">
        <text>protoporphyrinogen IX + 3 O2 = protoporphyrin IX + 3 H2O2</text>
        <dbReference type="Rhea" id="RHEA:25576"/>
        <dbReference type="ChEBI" id="CHEBI:15379"/>
        <dbReference type="ChEBI" id="CHEBI:16240"/>
        <dbReference type="ChEBI" id="CHEBI:57306"/>
        <dbReference type="ChEBI" id="CHEBI:57307"/>
        <dbReference type="EC" id="1.3.3.4"/>
    </reaction>
</comment>
<dbReference type="EC" id="1.3.3.4" evidence="4 11"/>
<evidence type="ECO:0000256" key="11">
    <source>
        <dbReference type="RuleBase" id="RU367069"/>
    </source>
</evidence>
<evidence type="ECO:0000256" key="7">
    <source>
        <dbReference type="ARBA" id="ARBA00023002"/>
    </source>
</evidence>
<dbReference type="EMBL" id="CP138895">
    <property type="protein sequence ID" value="WPK24551.1"/>
    <property type="molecule type" value="Genomic_DNA"/>
</dbReference>
<keyword evidence="9 11" id="KW-0627">Porphyrin biosynthesis</keyword>
<evidence type="ECO:0000313" key="13">
    <source>
        <dbReference type="EMBL" id="WPK24551.1"/>
    </source>
</evidence>
<proteinExistence type="inferred from homology"/>
<gene>
    <name evidence="13" type="ORF">PUMCH_001829</name>
</gene>
<feature type="domain" description="Amine oxidase" evidence="12">
    <location>
        <begin position="17"/>
        <end position="393"/>
    </location>
</feature>
<comment type="cofactor">
    <cofactor evidence="11">
        <name>FAD</name>
        <dbReference type="ChEBI" id="CHEBI:57692"/>
    </cofactor>
    <text evidence="11">Binds 1 FAD per subunit.</text>
</comment>
<dbReference type="InterPro" id="IPR002937">
    <property type="entry name" value="Amino_oxidase"/>
</dbReference>
<dbReference type="InterPro" id="IPR004572">
    <property type="entry name" value="Protoporphyrinogen_oxidase"/>
</dbReference>
<evidence type="ECO:0000256" key="1">
    <source>
        <dbReference type="ARBA" id="ARBA00002600"/>
    </source>
</evidence>
<evidence type="ECO:0000256" key="5">
    <source>
        <dbReference type="ARBA" id="ARBA00022630"/>
    </source>
</evidence>
<reference evidence="13 14" key="1">
    <citation type="submission" date="2023-10" db="EMBL/GenBank/DDBJ databases">
        <title>Draft Genome Sequence of Candida saopaulonensis from a very Premature Infant with Sepsis.</title>
        <authorList>
            <person name="Ning Y."/>
            <person name="Dai R."/>
            <person name="Xiao M."/>
            <person name="Xu Y."/>
            <person name="Yan Q."/>
            <person name="Zhang L."/>
        </authorList>
    </citation>
    <scope>NUCLEOTIDE SEQUENCE [LARGE SCALE GENOMIC DNA]</scope>
    <source>
        <strain evidence="13 14">19XY460</strain>
    </source>
</reference>
<evidence type="ECO:0000256" key="6">
    <source>
        <dbReference type="ARBA" id="ARBA00022827"/>
    </source>
</evidence>
<organism evidence="13 14">
    <name type="scientific">Australozyma saopauloensis</name>
    <dbReference type="NCBI Taxonomy" id="291208"/>
    <lineage>
        <taxon>Eukaryota</taxon>
        <taxon>Fungi</taxon>
        <taxon>Dikarya</taxon>
        <taxon>Ascomycota</taxon>
        <taxon>Saccharomycotina</taxon>
        <taxon>Pichiomycetes</taxon>
        <taxon>Metschnikowiaceae</taxon>
        <taxon>Australozyma</taxon>
    </lineage>
</organism>
<dbReference type="SUPFAM" id="SSF54373">
    <property type="entry name" value="FAD-linked reductases, C-terminal domain"/>
    <property type="match status" value="1"/>
</dbReference>
<evidence type="ECO:0000256" key="8">
    <source>
        <dbReference type="ARBA" id="ARBA00023133"/>
    </source>
</evidence>
<dbReference type="Pfam" id="PF01593">
    <property type="entry name" value="Amino_oxidase"/>
    <property type="match status" value="1"/>
</dbReference>
<keyword evidence="6 11" id="KW-0274">FAD</keyword>
<keyword evidence="14" id="KW-1185">Reference proteome</keyword>
<comment type="similarity">
    <text evidence="3 11">Belongs to the protoporphyrinogen/coproporphyrinogen oxidase family. Protoporphyrinogen oxidase subfamily.</text>
</comment>
<keyword evidence="5 11" id="KW-0285">Flavoprotein</keyword>